<organism evidence="1 2">
    <name type="scientific">Eumeta variegata</name>
    <name type="common">Bagworm moth</name>
    <name type="synonym">Eumeta japonica</name>
    <dbReference type="NCBI Taxonomy" id="151549"/>
    <lineage>
        <taxon>Eukaryota</taxon>
        <taxon>Metazoa</taxon>
        <taxon>Ecdysozoa</taxon>
        <taxon>Arthropoda</taxon>
        <taxon>Hexapoda</taxon>
        <taxon>Insecta</taxon>
        <taxon>Pterygota</taxon>
        <taxon>Neoptera</taxon>
        <taxon>Endopterygota</taxon>
        <taxon>Lepidoptera</taxon>
        <taxon>Glossata</taxon>
        <taxon>Ditrysia</taxon>
        <taxon>Tineoidea</taxon>
        <taxon>Psychidae</taxon>
        <taxon>Oiketicinae</taxon>
        <taxon>Eumeta</taxon>
    </lineage>
</organism>
<dbReference type="AlphaFoldDB" id="A0A4C1VCN5"/>
<gene>
    <name evidence="1" type="ORF">EVAR_29193_1</name>
</gene>
<dbReference type="EMBL" id="BGZK01000313">
    <property type="protein sequence ID" value="GBP36062.1"/>
    <property type="molecule type" value="Genomic_DNA"/>
</dbReference>
<keyword evidence="2" id="KW-1185">Reference proteome</keyword>
<name>A0A4C1VCN5_EUMVA</name>
<protein>
    <submittedName>
        <fullName evidence="1">Uncharacterized protein</fullName>
    </submittedName>
</protein>
<reference evidence="1 2" key="1">
    <citation type="journal article" date="2019" name="Commun. Biol.">
        <title>The bagworm genome reveals a unique fibroin gene that provides high tensile strength.</title>
        <authorList>
            <person name="Kono N."/>
            <person name="Nakamura H."/>
            <person name="Ohtoshi R."/>
            <person name="Tomita M."/>
            <person name="Numata K."/>
            <person name="Arakawa K."/>
        </authorList>
    </citation>
    <scope>NUCLEOTIDE SEQUENCE [LARGE SCALE GENOMIC DNA]</scope>
</reference>
<evidence type="ECO:0000313" key="2">
    <source>
        <dbReference type="Proteomes" id="UP000299102"/>
    </source>
</evidence>
<dbReference type="Proteomes" id="UP000299102">
    <property type="component" value="Unassembled WGS sequence"/>
</dbReference>
<comment type="caution">
    <text evidence="1">The sequence shown here is derived from an EMBL/GenBank/DDBJ whole genome shotgun (WGS) entry which is preliminary data.</text>
</comment>
<sequence length="128" mass="14683">MMMTDVIITRNPHRADVGGLNRYCRRAAQSSPSRSVVTSLHQERGDVPNRLHGRIAPARNTVNWVIRLHDFLSILRTSVVAVGAEYIWIHLINVPAGYDLREHSPYLGGIDYPLRTQRLRRRRSFSVL</sequence>
<evidence type="ECO:0000313" key="1">
    <source>
        <dbReference type="EMBL" id="GBP36062.1"/>
    </source>
</evidence>
<proteinExistence type="predicted"/>
<accession>A0A4C1VCN5</accession>